<dbReference type="EMBL" id="FOQU01000002">
    <property type="protein sequence ID" value="SFI27414.1"/>
    <property type="molecule type" value="Genomic_DNA"/>
</dbReference>
<dbReference type="AlphaFoldDB" id="A0A1I3GVF2"/>
<protein>
    <submittedName>
        <fullName evidence="2">Oxalate decarboxylase</fullName>
    </submittedName>
</protein>
<dbReference type="OrthoDB" id="1973590at2"/>
<dbReference type="PANTHER" id="PTHR31189">
    <property type="entry name" value="OS03G0336100 PROTEIN-RELATED"/>
    <property type="match status" value="1"/>
</dbReference>
<dbReference type="Gene3D" id="2.60.120.10">
    <property type="entry name" value="Jelly Rolls"/>
    <property type="match status" value="2"/>
</dbReference>
<dbReference type="STRING" id="420953.SAMN05192543_102710"/>
<evidence type="ECO:0000259" key="1">
    <source>
        <dbReference type="SMART" id="SM00835"/>
    </source>
</evidence>
<dbReference type="InterPro" id="IPR011051">
    <property type="entry name" value="RmlC_Cupin_sf"/>
</dbReference>
<accession>A0A1I3GVF2</accession>
<organism evidence="2 3">
    <name type="scientific">Paraburkholderia megapolitana</name>
    <dbReference type="NCBI Taxonomy" id="420953"/>
    <lineage>
        <taxon>Bacteria</taxon>
        <taxon>Pseudomonadati</taxon>
        <taxon>Pseudomonadota</taxon>
        <taxon>Betaproteobacteria</taxon>
        <taxon>Burkholderiales</taxon>
        <taxon>Burkholderiaceae</taxon>
        <taxon>Paraburkholderia</taxon>
    </lineage>
</organism>
<dbReference type="InterPro" id="IPR050253">
    <property type="entry name" value="Seed_Storage-Functional"/>
</dbReference>
<dbReference type="Proteomes" id="UP000199548">
    <property type="component" value="Unassembled WGS sequence"/>
</dbReference>
<dbReference type="CDD" id="cd20306">
    <property type="entry name" value="cupin_OxDC-like"/>
    <property type="match status" value="2"/>
</dbReference>
<dbReference type="InterPro" id="IPR014710">
    <property type="entry name" value="RmlC-like_jellyroll"/>
</dbReference>
<name>A0A1I3GVF2_9BURK</name>
<gene>
    <name evidence="2" type="ORF">SAMN05192543_102710</name>
</gene>
<sequence>MQARSPHIISLLAAKPVFESEDGFISAVDASVLPILKCLSIKRIVLNPGALREPQWNVNANQLAYCASGTVLVSTLGNSASFSSFVVKPGQMYHVESGAIYHIENIGQDPAELIIALRNERPQHFSLHSTFNAMTNAVLGNTYDLPASAFAAFDRSSAKQIVRRQGNAVVPSTTGLPNARLFDVEGQHAPLSYNFGSAHLARKQYWAALEDISMYSLRIKENGMRDVHWHPETAEMGYVEKGSARMRVLDPDGSLDEYELKQGDVYFVPRAYPHHIETLGDDGFHFLIFFDQPTPGDIGCRTSVTAFSREVIGATFGVLERNLPQFPFTPSDPLMVGRLNPRDAAMNA</sequence>
<dbReference type="SUPFAM" id="SSF51182">
    <property type="entry name" value="RmlC-like cupins"/>
    <property type="match status" value="2"/>
</dbReference>
<dbReference type="Pfam" id="PF00190">
    <property type="entry name" value="Cupin_1"/>
    <property type="match status" value="2"/>
</dbReference>
<feature type="domain" description="Cupin type-1" evidence="1">
    <location>
        <begin position="9"/>
        <end position="151"/>
    </location>
</feature>
<proteinExistence type="predicted"/>
<dbReference type="PANTHER" id="PTHR31189:SF2">
    <property type="entry name" value="RMLC-LIKE CUPINS SUPERFAMILY PROTEIN"/>
    <property type="match status" value="1"/>
</dbReference>
<feature type="domain" description="Cupin type-1" evidence="1">
    <location>
        <begin position="182"/>
        <end position="324"/>
    </location>
</feature>
<reference evidence="2 3" key="1">
    <citation type="submission" date="2016-10" db="EMBL/GenBank/DDBJ databases">
        <authorList>
            <person name="de Groot N.N."/>
        </authorList>
    </citation>
    <scope>NUCLEOTIDE SEQUENCE [LARGE SCALE GENOMIC DNA]</scope>
    <source>
        <strain evidence="2 3">LMG 23650</strain>
    </source>
</reference>
<dbReference type="SMART" id="SM00835">
    <property type="entry name" value="Cupin_1"/>
    <property type="match status" value="2"/>
</dbReference>
<evidence type="ECO:0000313" key="2">
    <source>
        <dbReference type="EMBL" id="SFI27414.1"/>
    </source>
</evidence>
<evidence type="ECO:0000313" key="3">
    <source>
        <dbReference type="Proteomes" id="UP000199548"/>
    </source>
</evidence>
<dbReference type="InterPro" id="IPR006045">
    <property type="entry name" value="Cupin_1"/>
</dbReference>
<keyword evidence="3" id="KW-1185">Reference proteome</keyword>
<dbReference type="RefSeq" id="WP_091010530.1">
    <property type="nucleotide sequence ID" value="NZ_CP041745.1"/>
</dbReference>